<sequence length="164" mass="19371">MKLITSFYPCTVRFKQQMIVRTFYALLTFIFICANTTAQVSERISFDKKSKKITITLINDYDTHSSIRSGISYAPFPTDNCWYKVWWKDKDSTVVDSIDVAWFYEKYIDSILFPKTEKSFTFNLTPRIPNVKSVEIFIHFGVYTIIGKKINYWEKTVTKVYDLN</sequence>
<accession>A0A921K414</accession>
<organism evidence="1 2">
    <name type="scientific">Phocaeicola coprocola</name>
    <dbReference type="NCBI Taxonomy" id="310298"/>
    <lineage>
        <taxon>Bacteria</taxon>
        <taxon>Pseudomonadati</taxon>
        <taxon>Bacteroidota</taxon>
        <taxon>Bacteroidia</taxon>
        <taxon>Bacteroidales</taxon>
        <taxon>Bacteroidaceae</taxon>
        <taxon>Phocaeicola</taxon>
    </lineage>
</organism>
<reference evidence="1" key="1">
    <citation type="journal article" date="2021" name="PeerJ">
        <title>Extensive microbial diversity within the chicken gut microbiome revealed by metagenomics and culture.</title>
        <authorList>
            <person name="Gilroy R."/>
            <person name="Ravi A."/>
            <person name="Getino M."/>
            <person name="Pursley I."/>
            <person name="Horton D.L."/>
            <person name="Alikhan N.F."/>
            <person name="Baker D."/>
            <person name="Gharbi K."/>
            <person name="Hall N."/>
            <person name="Watson M."/>
            <person name="Adriaenssens E.M."/>
            <person name="Foster-Nyarko E."/>
            <person name="Jarju S."/>
            <person name="Secka A."/>
            <person name="Antonio M."/>
            <person name="Oren A."/>
            <person name="Chaudhuri R.R."/>
            <person name="La Ragione R."/>
            <person name="Hildebrand F."/>
            <person name="Pallen M.J."/>
        </authorList>
    </citation>
    <scope>NUCLEOTIDE SEQUENCE</scope>
    <source>
        <strain evidence="1">CHK165-8395</strain>
    </source>
</reference>
<comment type="caution">
    <text evidence="1">The sequence shown here is derived from an EMBL/GenBank/DDBJ whole genome shotgun (WGS) entry which is preliminary data.</text>
</comment>
<dbReference type="AlphaFoldDB" id="A0A921K414"/>
<evidence type="ECO:0000313" key="2">
    <source>
        <dbReference type="Proteomes" id="UP000718012"/>
    </source>
</evidence>
<dbReference type="EMBL" id="DYXD01000252">
    <property type="protein sequence ID" value="HJF08756.1"/>
    <property type="molecule type" value="Genomic_DNA"/>
</dbReference>
<gene>
    <name evidence="1" type="ORF">K8U81_11345</name>
</gene>
<reference evidence="1" key="2">
    <citation type="submission" date="2021-09" db="EMBL/GenBank/DDBJ databases">
        <authorList>
            <person name="Gilroy R."/>
        </authorList>
    </citation>
    <scope>NUCLEOTIDE SEQUENCE</scope>
    <source>
        <strain evidence="1">CHK165-8395</strain>
    </source>
</reference>
<dbReference type="Proteomes" id="UP000718012">
    <property type="component" value="Unassembled WGS sequence"/>
</dbReference>
<name>A0A921K414_9BACT</name>
<evidence type="ECO:0000313" key="1">
    <source>
        <dbReference type="EMBL" id="HJF08756.1"/>
    </source>
</evidence>
<protein>
    <submittedName>
        <fullName evidence="1">Uncharacterized protein</fullName>
    </submittedName>
</protein>
<proteinExistence type="predicted"/>